<name>A0A150WZG1_9BACT</name>
<keyword evidence="3 4" id="KW-0472">Membrane</keyword>
<feature type="transmembrane region" description="Helical" evidence="4">
    <location>
        <begin position="339"/>
        <end position="363"/>
    </location>
</feature>
<dbReference type="InterPro" id="IPR036259">
    <property type="entry name" value="MFS_trans_sf"/>
</dbReference>
<dbReference type="Gene3D" id="1.20.1250.20">
    <property type="entry name" value="MFS general substrate transporter like domains"/>
    <property type="match status" value="2"/>
</dbReference>
<gene>
    <name evidence="6" type="ORF">AWW68_17845</name>
</gene>
<dbReference type="AlphaFoldDB" id="A0A150WZG1"/>
<dbReference type="Proteomes" id="UP000075606">
    <property type="component" value="Unassembled WGS sequence"/>
</dbReference>
<evidence type="ECO:0000256" key="2">
    <source>
        <dbReference type="ARBA" id="ARBA00022989"/>
    </source>
</evidence>
<organism evidence="6 7">
    <name type="scientific">Roseivirga spongicola</name>
    <dbReference type="NCBI Taxonomy" id="333140"/>
    <lineage>
        <taxon>Bacteria</taxon>
        <taxon>Pseudomonadati</taxon>
        <taxon>Bacteroidota</taxon>
        <taxon>Cytophagia</taxon>
        <taxon>Cytophagales</taxon>
        <taxon>Roseivirgaceae</taxon>
        <taxon>Roseivirga</taxon>
    </lineage>
</organism>
<feature type="transmembrane region" description="Helical" evidence="4">
    <location>
        <begin position="27"/>
        <end position="47"/>
    </location>
</feature>
<keyword evidence="7" id="KW-1185">Reference proteome</keyword>
<evidence type="ECO:0000256" key="1">
    <source>
        <dbReference type="ARBA" id="ARBA00022692"/>
    </source>
</evidence>
<keyword evidence="1 4" id="KW-0812">Transmembrane</keyword>
<proteinExistence type="predicted"/>
<dbReference type="EMBL" id="LRPC01000031">
    <property type="protein sequence ID" value="KYG71880.1"/>
    <property type="molecule type" value="Genomic_DNA"/>
</dbReference>
<evidence type="ECO:0000256" key="4">
    <source>
        <dbReference type="SAM" id="Phobius"/>
    </source>
</evidence>
<keyword evidence="2 4" id="KW-1133">Transmembrane helix</keyword>
<dbReference type="GO" id="GO:0022857">
    <property type="term" value="F:transmembrane transporter activity"/>
    <property type="evidence" value="ECO:0007669"/>
    <property type="project" value="InterPro"/>
</dbReference>
<dbReference type="CDD" id="cd06174">
    <property type="entry name" value="MFS"/>
    <property type="match status" value="1"/>
</dbReference>
<feature type="domain" description="Major facilitator superfamily (MFS) profile" evidence="5">
    <location>
        <begin position="30"/>
        <end position="434"/>
    </location>
</feature>
<comment type="caution">
    <text evidence="6">The sequence shown here is derived from an EMBL/GenBank/DDBJ whole genome shotgun (WGS) entry which is preliminary data.</text>
</comment>
<feature type="transmembrane region" description="Helical" evidence="4">
    <location>
        <begin position="410"/>
        <end position="430"/>
    </location>
</feature>
<evidence type="ECO:0000313" key="7">
    <source>
        <dbReference type="Proteomes" id="UP000075606"/>
    </source>
</evidence>
<feature type="transmembrane region" description="Helical" evidence="4">
    <location>
        <begin position="284"/>
        <end position="304"/>
    </location>
</feature>
<dbReference type="SUPFAM" id="SSF103473">
    <property type="entry name" value="MFS general substrate transporter"/>
    <property type="match status" value="1"/>
</dbReference>
<dbReference type="Pfam" id="PF07690">
    <property type="entry name" value="MFS_1"/>
    <property type="match status" value="1"/>
</dbReference>
<reference evidence="6 7" key="1">
    <citation type="submission" date="2016-01" db="EMBL/GenBank/DDBJ databases">
        <title>Genome sequencing of Roseivirga spongicola UST030701-084.</title>
        <authorList>
            <person name="Selvaratnam C."/>
            <person name="Thevarajoo S."/>
            <person name="Goh K.M."/>
            <person name="Ee R."/>
            <person name="Chan K.-G."/>
            <person name="Chong C.S."/>
        </authorList>
    </citation>
    <scope>NUCLEOTIDE SEQUENCE [LARGE SCALE GENOMIC DNA]</scope>
    <source>
        <strain evidence="6 7">UST030701-084</strain>
    </source>
</reference>
<feature type="transmembrane region" description="Helical" evidence="4">
    <location>
        <begin position="96"/>
        <end position="116"/>
    </location>
</feature>
<feature type="transmembrane region" description="Helical" evidence="4">
    <location>
        <begin position="243"/>
        <end position="262"/>
    </location>
</feature>
<dbReference type="RefSeq" id="WP_084375769.1">
    <property type="nucleotide sequence ID" value="NZ_LRPC01000031.1"/>
</dbReference>
<feature type="transmembrane region" description="Helical" evidence="4">
    <location>
        <begin position="67"/>
        <end position="84"/>
    </location>
</feature>
<evidence type="ECO:0000256" key="3">
    <source>
        <dbReference type="ARBA" id="ARBA00023136"/>
    </source>
</evidence>
<dbReference type="STRING" id="333140.AWW68_17845"/>
<sequence>MIISWLFGISLESSQFHALGTSKIKKLLTLITLMIVGEAIFFLPFVITRVFRPTFLTVFEIDNLELGTAFSVYGIVAMASYFFGGPIADRYSPKKLLIFSLIATALAGLIMAGIPSLTTLTILYGFWGLSTILFFWAAFIKGIRQFGGEESQGKSQGLVDGGRGFVAALIASSSVFLLDALLPVSADQATKNQLENGLSLIIIFFSILVLLTAVLVWKALPSATLKTTEKAEKMSLSGVKKAISHRSVWLQAIILLCAYVGYKCTDDFGLYAQDAFGYDDVESAHIATISFWMRPIAAALAGFLGDKLVHSKITKACFVILILGSMIISSGVLGGDIFLLIALTLASTSLGIYGLRGLYYALFQESKIPLSYAGAAIGFISVIGYTPDVFMGPLMGVLLDNNPGKLGHQYLFGVLAVFGVIGLLASVLFGKDSSVTGEESQSI</sequence>
<feature type="transmembrane region" description="Helical" evidence="4">
    <location>
        <begin position="316"/>
        <end position="333"/>
    </location>
</feature>
<dbReference type="InterPro" id="IPR020846">
    <property type="entry name" value="MFS_dom"/>
</dbReference>
<feature type="transmembrane region" description="Helical" evidence="4">
    <location>
        <begin position="122"/>
        <end position="143"/>
    </location>
</feature>
<feature type="transmembrane region" description="Helical" evidence="4">
    <location>
        <begin position="198"/>
        <end position="220"/>
    </location>
</feature>
<dbReference type="PROSITE" id="PS50850">
    <property type="entry name" value="MFS"/>
    <property type="match status" value="1"/>
</dbReference>
<dbReference type="OrthoDB" id="9781156at2"/>
<evidence type="ECO:0000259" key="5">
    <source>
        <dbReference type="PROSITE" id="PS50850"/>
    </source>
</evidence>
<dbReference type="InterPro" id="IPR011701">
    <property type="entry name" value="MFS"/>
</dbReference>
<evidence type="ECO:0000313" key="6">
    <source>
        <dbReference type="EMBL" id="KYG71880.1"/>
    </source>
</evidence>
<protein>
    <recommendedName>
        <fullName evidence="5">Major facilitator superfamily (MFS) profile domain-containing protein</fullName>
    </recommendedName>
</protein>
<feature type="transmembrane region" description="Helical" evidence="4">
    <location>
        <begin position="164"/>
        <end position="186"/>
    </location>
</feature>
<accession>A0A150WZG1</accession>
<feature type="transmembrane region" description="Helical" evidence="4">
    <location>
        <begin position="370"/>
        <end position="390"/>
    </location>
</feature>